<dbReference type="EMBL" id="HBGS01009188">
    <property type="protein sequence ID" value="CAD9383401.1"/>
    <property type="molecule type" value="Transcribed_RNA"/>
</dbReference>
<reference evidence="1" key="1">
    <citation type="submission" date="2021-01" db="EMBL/GenBank/DDBJ databases">
        <authorList>
            <person name="Corre E."/>
            <person name="Pelletier E."/>
            <person name="Niang G."/>
            <person name="Scheremetjew M."/>
            <person name="Finn R."/>
            <person name="Kale V."/>
            <person name="Holt S."/>
            <person name="Cochrane G."/>
            <person name="Meng A."/>
            <person name="Brown T."/>
            <person name="Cohen L."/>
        </authorList>
    </citation>
    <scope>NUCLEOTIDE SEQUENCE</scope>
    <source>
        <strain evidence="1">CCMP1381</strain>
    </source>
</reference>
<evidence type="ECO:0000313" key="1">
    <source>
        <dbReference type="EMBL" id="CAD9383401.1"/>
    </source>
</evidence>
<proteinExistence type="predicted"/>
<dbReference type="InterPro" id="IPR050667">
    <property type="entry name" value="PPR-containing_protein"/>
</dbReference>
<organism evidence="1">
    <name type="scientific">Octactis speculum</name>
    <dbReference type="NCBI Taxonomy" id="3111310"/>
    <lineage>
        <taxon>Eukaryota</taxon>
        <taxon>Sar</taxon>
        <taxon>Stramenopiles</taxon>
        <taxon>Ochrophyta</taxon>
        <taxon>Dictyochophyceae</taxon>
        <taxon>Dictyochales</taxon>
        <taxon>Dictyochaceae</taxon>
        <taxon>Octactis</taxon>
    </lineage>
</organism>
<dbReference type="InterPro" id="IPR011990">
    <property type="entry name" value="TPR-like_helical_dom_sf"/>
</dbReference>
<evidence type="ECO:0008006" key="2">
    <source>
        <dbReference type="Google" id="ProtNLM"/>
    </source>
</evidence>
<protein>
    <recommendedName>
        <fullName evidence="2">Pentacotripeptide-repeat region of PRORP domain-containing protein</fullName>
    </recommendedName>
</protein>
<accession>A0A7S2F9Y3</accession>
<sequence length="280" mass="30971">MMAASSCMLTPSIYGEVVRALCVASASSVAARDLLRDPLRVATGLADDMAQHGVALDQQLVYQSLLLFLQTIRNVPRISEELGLEAKSGEELATLYSHTANQALDFFRRCTDGTPAHAAVVPDLRAHNVLLKILCMARDENKALALIGDMETGGKLEPSRETYNIMMRRMVEVDILRAEDIMIRMTNKGIAPDERTMDTFLRAYYFSGPSGASTAISMVQGCFNQFQTRPSISAYMEVIDSLIQNENMPEVSRAAIVYTQLWPDETKPLYDSLDTKGLGY</sequence>
<dbReference type="AlphaFoldDB" id="A0A7S2F9Y3"/>
<name>A0A7S2F9Y3_9STRA</name>
<dbReference type="PANTHER" id="PTHR47939:SF5">
    <property type="entry name" value="PENTACOTRIPEPTIDE-REPEAT REGION OF PRORP DOMAIN-CONTAINING PROTEIN"/>
    <property type="match status" value="1"/>
</dbReference>
<gene>
    <name evidence="1" type="ORF">DSPE1174_LOCUS4843</name>
</gene>
<dbReference type="PANTHER" id="PTHR47939">
    <property type="entry name" value="MEMBRANE-ASSOCIATED SALT-INDUCIBLE PROTEIN-LIKE"/>
    <property type="match status" value="1"/>
</dbReference>
<dbReference type="Gene3D" id="1.25.40.10">
    <property type="entry name" value="Tetratricopeptide repeat domain"/>
    <property type="match status" value="1"/>
</dbReference>